<name>A0ABP7TD10_9FLAO</name>
<comment type="caution">
    <text evidence="3">The sequence shown here is derived from an EMBL/GenBank/DDBJ whole genome shotgun (WGS) entry which is preliminary data.</text>
</comment>
<keyword evidence="2" id="KW-1133">Transmembrane helix</keyword>
<proteinExistence type="predicted"/>
<protein>
    <submittedName>
        <fullName evidence="3">Septum formation initiator family protein</fullName>
    </submittedName>
</protein>
<sequence>MSFFKNLTDAYPILKILGNRYVIVLCFFTIWMLFLDNTSYMEHRVLDQQLDELEDNKKYYQEEIKKDEENIKLLKNPDQIEKYAREKYYMKRDSEDVYIIEFEEDSLKEEQSKSKSL</sequence>
<feature type="coiled-coil region" evidence="1">
    <location>
        <begin position="43"/>
        <end position="70"/>
    </location>
</feature>
<keyword evidence="1" id="KW-0175">Coiled coil</keyword>
<reference evidence="4" key="1">
    <citation type="journal article" date="2019" name="Int. J. Syst. Evol. Microbiol.">
        <title>The Global Catalogue of Microorganisms (GCM) 10K type strain sequencing project: providing services to taxonomists for standard genome sequencing and annotation.</title>
        <authorList>
            <consortium name="The Broad Institute Genomics Platform"/>
            <consortium name="The Broad Institute Genome Sequencing Center for Infectious Disease"/>
            <person name="Wu L."/>
            <person name="Ma J."/>
        </authorList>
    </citation>
    <scope>NUCLEOTIDE SEQUENCE [LARGE SCALE GENOMIC DNA]</scope>
    <source>
        <strain evidence="4">JCM 17064</strain>
    </source>
</reference>
<dbReference type="RefSeq" id="WP_290873840.1">
    <property type="nucleotide sequence ID" value="NZ_BAABCR010000004.1"/>
</dbReference>
<dbReference type="EMBL" id="BAABCR010000004">
    <property type="protein sequence ID" value="GAA4024440.1"/>
    <property type="molecule type" value="Genomic_DNA"/>
</dbReference>
<dbReference type="InterPro" id="IPR007060">
    <property type="entry name" value="FtsL/DivIC"/>
</dbReference>
<evidence type="ECO:0000256" key="2">
    <source>
        <dbReference type="SAM" id="Phobius"/>
    </source>
</evidence>
<gene>
    <name evidence="3" type="ORF">GCM10022386_04480</name>
</gene>
<dbReference type="Proteomes" id="UP001500968">
    <property type="component" value="Unassembled WGS sequence"/>
</dbReference>
<evidence type="ECO:0000313" key="3">
    <source>
        <dbReference type="EMBL" id="GAA4024440.1"/>
    </source>
</evidence>
<keyword evidence="4" id="KW-1185">Reference proteome</keyword>
<accession>A0ABP7TD10</accession>
<keyword evidence="2" id="KW-0472">Membrane</keyword>
<evidence type="ECO:0000313" key="4">
    <source>
        <dbReference type="Proteomes" id="UP001500968"/>
    </source>
</evidence>
<evidence type="ECO:0000256" key="1">
    <source>
        <dbReference type="SAM" id="Coils"/>
    </source>
</evidence>
<keyword evidence="2" id="KW-0812">Transmembrane</keyword>
<organism evidence="3 4">
    <name type="scientific">Flavobacterium cheonhonense</name>
    <dbReference type="NCBI Taxonomy" id="706185"/>
    <lineage>
        <taxon>Bacteria</taxon>
        <taxon>Pseudomonadati</taxon>
        <taxon>Bacteroidota</taxon>
        <taxon>Flavobacteriia</taxon>
        <taxon>Flavobacteriales</taxon>
        <taxon>Flavobacteriaceae</taxon>
        <taxon>Flavobacterium</taxon>
    </lineage>
</organism>
<dbReference type="Pfam" id="PF04977">
    <property type="entry name" value="DivIC"/>
    <property type="match status" value="1"/>
</dbReference>
<feature type="transmembrane region" description="Helical" evidence="2">
    <location>
        <begin position="12"/>
        <end position="34"/>
    </location>
</feature>